<evidence type="ECO:0000256" key="1">
    <source>
        <dbReference type="SAM" id="MobiDB-lite"/>
    </source>
</evidence>
<sequence>MRTLTAAAGAAFLVLFAGSAFAGDPRGGCGGGCGHRPPPPPPAPCCHGGANINVNLNANASARAVAAASARSFVSARTFDVGTVRRGHAGGGVVYVGGGYGGDFGGYVGGPVYYGPIETLGPACPSAPFGYVVTGFGRDELRPSWCGYRFEDHDRGGRYGYSARRESTAYESLETYESSEAYGAWEEGYRVEGYDRRGGCGCDGDRPPAPYPPPYLPEPPRYEPPRHERPRSHRPDRPRRSHPPRQQYRQEPGERG</sequence>
<evidence type="ECO:0000256" key="2">
    <source>
        <dbReference type="SAM" id="SignalP"/>
    </source>
</evidence>
<dbReference type="EMBL" id="FOZV01000001">
    <property type="protein sequence ID" value="SFS32855.1"/>
    <property type="molecule type" value="Genomic_DNA"/>
</dbReference>
<feature type="compositionally biased region" description="Basic residues" evidence="1">
    <location>
        <begin position="228"/>
        <end position="243"/>
    </location>
</feature>
<name>A0A1I6NYA7_9CAUL</name>
<feature type="signal peptide" evidence="2">
    <location>
        <begin position="1"/>
        <end position="22"/>
    </location>
</feature>
<dbReference type="STRING" id="871741.SAMN05192570_0645"/>
<proteinExistence type="predicted"/>
<gene>
    <name evidence="3" type="ORF">SAMN05192570_0645</name>
</gene>
<dbReference type="Proteomes" id="UP000198788">
    <property type="component" value="Unassembled WGS sequence"/>
</dbReference>
<evidence type="ECO:0000313" key="3">
    <source>
        <dbReference type="EMBL" id="SFS32855.1"/>
    </source>
</evidence>
<keyword evidence="4" id="KW-1185">Reference proteome</keyword>
<keyword evidence="2" id="KW-0732">Signal</keyword>
<accession>A0A1I6NYA7</accession>
<feature type="chain" id="PRO_5011699801" evidence="2">
    <location>
        <begin position="23"/>
        <end position="256"/>
    </location>
</feature>
<reference evidence="4" key="1">
    <citation type="submission" date="2016-10" db="EMBL/GenBank/DDBJ databases">
        <authorList>
            <person name="Varghese N."/>
            <person name="Submissions S."/>
        </authorList>
    </citation>
    <scope>NUCLEOTIDE SEQUENCE [LARGE SCALE GENOMIC DNA]</scope>
    <source>
        <strain evidence="4">CGMCC 1.10683</strain>
    </source>
</reference>
<evidence type="ECO:0000313" key="4">
    <source>
        <dbReference type="Proteomes" id="UP000198788"/>
    </source>
</evidence>
<feature type="compositionally biased region" description="Pro residues" evidence="1">
    <location>
        <begin position="207"/>
        <end position="219"/>
    </location>
</feature>
<dbReference type="RefSeq" id="WP_092306673.1">
    <property type="nucleotide sequence ID" value="NZ_FOZV01000001.1"/>
</dbReference>
<dbReference type="AlphaFoldDB" id="A0A1I6NYA7"/>
<protein>
    <submittedName>
        <fullName evidence="3">Uncharacterized protein</fullName>
    </submittedName>
</protein>
<organism evidence="3 4">
    <name type="scientific">Brevundimonas viscosa</name>
    <dbReference type="NCBI Taxonomy" id="871741"/>
    <lineage>
        <taxon>Bacteria</taxon>
        <taxon>Pseudomonadati</taxon>
        <taxon>Pseudomonadota</taxon>
        <taxon>Alphaproteobacteria</taxon>
        <taxon>Caulobacterales</taxon>
        <taxon>Caulobacteraceae</taxon>
        <taxon>Brevundimonas</taxon>
    </lineage>
</organism>
<feature type="region of interest" description="Disordered" evidence="1">
    <location>
        <begin position="200"/>
        <end position="256"/>
    </location>
</feature>
<dbReference type="OrthoDB" id="7207236at2"/>